<name>A0A941CQD4_9CLOT</name>
<accession>A0A941CQD4</accession>
<evidence type="ECO:0000313" key="2">
    <source>
        <dbReference type="EMBL" id="MBR0575858.1"/>
    </source>
</evidence>
<keyword evidence="3" id="KW-1185">Reference proteome</keyword>
<gene>
    <name evidence="2" type="ORF">KCG48_05815</name>
</gene>
<proteinExistence type="predicted"/>
<keyword evidence="1" id="KW-0812">Transmembrane</keyword>
<organism evidence="2 3">
    <name type="scientific">Proteiniclasticum sediminis</name>
    <dbReference type="NCBI Taxonomy" id="2804028"/>
    <lineage>
        <taxon>Bacteria</taxon>
        <taxon>Bacillati</taxon>
        <taxon>Bacillota</taxon>
        <taxon>Clostridia</taxon>
        <taxon>Eubacteriales</taxon>
        <taxon>Clostridiaceae</taxon>
        <taxon>Proteiniclasticum</taxon>
    </lineage>
</organism>
<dbReference type="EMBL" id="JAGSCS010000005">
    <property type="protein sequence ID" value="MBR0575858.1"/>
    <property type="molecule type" value="Genomic_DNA"/>
</dbReference>
<dbReference type="AlphaFoldDB" id="A0A941CQD4"/>
<protein>
    <submittedName>
        <fullName evidence="2">Uncharacterized protein</fullName>
    </submittedName>
</protein>
<keyword evidence="1" id="KW-0472">Membrane</keyword>
<feature type="transmembrane region" description="Helical" evidence="1">
    <location>
        <begin position="80"/>
        <end position="101"/>
    </location>
</feature>
<comment type="caution">
    <text evidence="2">The sequence shown here is derived from an EMBL/GenBank/DDBJ whole genome shotgun (WGS) entry which is preliminary data.</text>
</comment>
<dbReference type="RefSeq" id="WP_211800517.1">
    <property type="nucleotide sequence ID" value="NZ_JAGSCS010000005.1"/>
</dbReference>
<feature type="transmembrane region" description="Helical" evidence="1">
    <location>
        <begin position="7"/>
        <end position="28"/>
    </location>
</feature>
<reference evidence="2" key="1">
    <citation type="submission" date="2021-04" db="EMBL/GenBank/DDBJ databases">
        <title>Proteiniclasticum sedimins sp. nov., an obligate anaerobic bacterium isolated from anaerobic sludge.</title>
        <authorList>
            <person name="Liu J."/>
        </authorList>
    </citation>
    <scope>NUCLEOTIDE SEQUENCE</scope>
    <source>
        <strain evidence="2">BAD-10</strain>
    </source>
</reference>
<keyword evidence="1" id="KW-1133">Transmembrane helix</keyword>
<sequence>MKKFSPLLLRWGELTLGLFLLVLGFSLFRENQYPGSLSHLLTLLGLFVLLLAMKCAETSPDHFLHVLVMNHVTNSPKKSLLYAGLFFGITALLLAISVYVRVDRRLVFTRQDYFLSLWASVHLLLAHSFLEKRKQLD</sequence>
<dbReference type="Proteomes" id="UP000675379">
    <property type="component" value="Unassembled WGS sequence"/>
</dbReference>
<evidence type="ECO:0000313" key="3">
    <source>
        <dbReference type="Proteomes" id="UP000675379"/>
    </source>
</evidence>
<evidence type="ECO:0000256" key="1">
    <source>
        <dbReference type="SAM" id="Phobius"/>
    </source>
</evidence>